<reference evidence="2 3" key="1">
    <citation type="journal article" date="2024" name="G3 (Bethesda)">
        <title>Genome assembly of Hibiscus sabdariffa L. provides insights into metabolisms of medicinal natural products.</title>
        <authorList>
            <person name="Kim T."/>
        </authorList>
    </citation>
    <scope>NUCLEOTIDE SEQUENCE [LARGE SCALE GENOMIC DNA]</scope>
    <source>
        <strain evidence="2">TK-2024</strain>
        <tissue evidence="2">Old leaves</tissue>
    </source>
</reference>
<dbReference type="InterPro" id="IPR036008">
    <property type="entry name" value="Aconitase_4Fe-4S_dom"/>
</dbReference>
<evidence type="ECO:0000313" key="3">
    <source>
        <dbReference type="Proteomes" id="UP001472677"/>
    </source>
</evidence>
<dbReference type="EMBL" id="JBBPBM010000037">
    <property type="protein sequence ID" value="KAK8528378.1"/>
    <property type="molecule type" value="Genomic_DNA"/>
</dbReference>
<proteinExistence type="predicted"/>
<dbReference type="Proteomes" id="UP001472677">
    <property type="component" value="Unassembled WGS sequence"/>
</dbReference>
<evidence type="ECO:0000313" key="2">
    <source>
        <dbReference type="EMBL" id="KAK8528378.1"/>
    </source>
</evidence>
<comment type="caution">
    <text evidence="2">The sequence shown here is derived from an EMBL/GenBank/DDBJ whole genome shotgun (WGS) entry which is preliminary data.</text>
</comment>
<accession>A0ABR2D365</accession>
<dbReference type="InterPro" id="IPR015931">
    <property type="entry name" value="Acnase/IPM_dHydase_lsu_aba_1/3"/>
</dbReference>
<keyword evidence="3" id="KW-1185">Reference proteome</keyword>
<dbReference type="InterPro" id="IPR006249">
    <property type="entry name" value="Aconitase/IRP2"/>
</dbReference>
<sequence>MPIQDKKNDLHTKRTEHTKFVDITDLSKEMTVPEVDKKLCGELETPDFPTSQVTCVLHFFDGEDIAADEEDMDDSEKDSITDLTDFAERKQGLCTSTSNPSVMLGTCLVTKQAYEFGLQVKPWIMINLTPGDLDESVANTISINEITTTFVRFENQNFENSVHDLINENYIASPRLVIAYALARTVCIDFVEEPSETSEDGKSVEKSETSAIVEKIQSKGDLNFIGNFKDFSHSCGLTMYLEKTASVDDTNGVAKSLEMLSNIWRQGAGSSNDAISKDDFLPRDEWTRTKGRRHKGNNKFIDGRDQIMSSENLCIQVRSSQDNVEQQVRHVEDSLGEGDIKTLKQVQAEEDDPWGQESTAAGGIVMALDRNLGIEAGKLEMEGKLKVDVLQNNKEQ</sequence>
<gene>
    <name evidence="2" type="ORF">V6N12_074908</name>
</gene>
<name>A0ABR2D365_9ROSI</name>
<dbReference type="PANTHER" id="PTHR11670">
    <property type="entry name" value="ACONITASE/IRON-RESPONSIVE ELEMENT FAMILY MEMBER"/>
    <property type="match status" value="1"/>
</dbReference>
<organism evidence="2 3">
    <name type="scientific">Hibiscus sabdariffa</name>
    <name type="common">roselle</name>
    <dbReference type="NCBI Taxonomy" id="183260"/>
    <lineage>
        <taxon>Eukaryota</taxon>
        <taxon>Viridiplantae</taxon>
        <taxon>Streptophyta</taxon>
        <taxon>Embryophyta</taxon>
        <taxon>Tracheophyta</taxon>
        <taxon>Spermatophyta</taxon>
        <taxon>Magnoliopsida</taxon>
        <taxon>eudicotyledons</taxon>
        <taxon>Gunneridae</taxon>
        <taxon>Pentapetalae</taxon>
        <taxon>rosids</taxon>
        <taxon>malvids</taxon>
        <taxon>Malvales</taxon>
        <taxon>Malvaceae</taxon>
        <taxon>Malvoideae</taxon>
        <taxon>Hibiscus</taxon>
    </lineage>
</organism>
<protein>
    <submittedName>
        <fullName evidence="2">Uncharacterized protein</fullName>
    </submittedName>
</protein>
<dbReference type="Gene3D" id="3.30.499.10">
    <property type="entry name" value="Aconitase, domain 3"/>
    <property type="match status" value="2"/>
</dbReference>
<dbReference type="SUPFAM" id="SSF53732">
    <property type="entry name" value="Aconitase iron-sulfur domain"/>
    <property type="match status" value="1"/>
</dbReference>
<keyword evidence="1" id="KW-0408">Iron</keyword>
<evidence type="ECO:0000256" key="1">
    <source>
        <dbReference type="ARBA" id="ARBA00023004"/>
    </source>
</evidence>